<name>A0A9P9F7E3_9HYPO</name>
<proteinExistence type="predicted"/>
<keyword evidence="3" id="KW-1185">Reference proteome</keyword>
<accession>A0A9P9F7E3</accession>
<evidence type="ECO:0000313" key="3">
    <source>
        <dbReference type="Proteomes" id="UP000717696"/>
    </source>
</evidence>
<reference evidence="2" key="1">
    <citation type="journal article" date="2021" name="Nat. Commun.">
        <title>Genetic determinants of endophytism in the Arabidopsis root mycobiome.</title>
        <authorList>
            <person name="Mesny F."/>
            <person name="Miyauchi S."/>
            <person name="Thiergart T."/>
            <person name="Pickel B."/>
            <person name="Atanasova L."/>
            <person name="Karlsson M."/>
            <person name="Huettel B."/>
            <person name="Barry K.W."/>
            <person name="Haridas S."/>
            <person name="Chen C."/>
            <person name="Bauer D."/>
            <person name="Andreopoulos W."/>
            <person name="Pangilinan J."/>
            <person name="LaButti K."/>
            <person name="Riley R."/>
            <person name="Lipzen A."/>
            <person name="Clum A."/>
            <person name="Drula E."/>
            <person name="Henrissat B."/>
            <person name="Kohler A."/>
            <person name="Grigoriev I.V."/>
            <person name="Martin F.M."/>
            <person name="Hacquard S."/>
        </authorList>
    </citation>
    <scope>NUCLEOTIDE SEQUENCE</scope>
    <source>
        <strain evidence="2">MPI-CAGE-AT-0021</strain>
    </source>
</reference>
<feature type="compositionally biased region" description="Basic residues" evidence="1">
    <location>
        <begin position="199"/>
        <end position="211"/>
    </location>
</feature>
<protein>
    <submittedName>
        <fullName evidence="2">Uncharacterized protein</fullName>
    </submittedName>
</protein>
<dbReference type="OrthoDB" id="5365739at2759"/>
<feature type="region of interest" description="Disordered" evidence="1">
    <location>
        <begin position="35"/>
        <end position="232"/>
    </location>
</feature>
<dbReference type="AlphaFoldDB" id="A0A9P9F7E3"/>
<evidence type="ECO:0000256" key="1">
    <source>
        <dbReference type="SAM" id="MobiDB-lite"/>
    </source>
</evidence>
<gene>
    <name evidence="2" type="ORF">B0J13DRAFT_618938</name>
</gene>
<dbReference type="EMBL" id="JAGMUU010000004">
    <property type="protein sequence ID" value="KAH7155499.1"/>
    <property type="molecule type" value="Genomic_DNA"/>
</dbReference>
<comment type="caution">
    <text evidence="2">The sequence shown here is derived from an EMBL/GenBank/DDBJ whole genome shotgun (WGS) entry which is preliminary data.</text>
</comment>
<feature type="compositionally biased region" description="Basic and acidic residues" evidence="1">
    <location>
        <begin position="212"/>
        <end position="232"/>
    </location>
</feature>
<dbReference type="Proteomes" id="UP000717696">
    <property type="component" value="Unassembled WGS sequence"/>
</dbReference>
<feature type="compositionally biased region" description="Gly residues" evidence="1">
    <location>
        <begin position="110"/>
        <end position="155"/>
    </location>
</feature>
<evidence type="ECO:0000313" key="2">
    <source>
        <dbReference type="EMBL" id="KAH7155499.1"/>
    </source>
</evidence>
<organism evidence="2 3">
    <name type="scientific">Dactylonectria estremocensis</name>
    <dbReference type="NCBI Taxonomy" id="1079267"/>
    <lineage>
        <taxon>Eukaryota</taxon>
        <taxon>Fungi</taxon>
        <taxon>Dikarya</taxon>
        <taxon>Ascomycota</taxon>
        <taxon>Pezizomycotina</taxon>
        <taxon>Sordariomycetes</taxon>
        <taxon>Hypocreomycetidae</taxon>
        <taxon>Hypocreales</taxon>
        <taxon>Nectriaceae</taxon>
        <taxon>Dactylonectria</taxon>
    </lineage>
</organism>
<feature type="compositionally biased region" description="Gly residues" evidence="1">
    <location>
        <begin position="163"/>
        <end position="198"/>
    </location>
</feature>
<sequence>MHRHAFRSVCSRARPELEQASDALRSCIRQFSTTQLQAADGKGPSDAASGSPHSRSRNAASEINSLARSRSPARGDQATSGPAGAPRVLDVKSLPRTSFRGRGGFRGRGARGGQQGDGPSYRGGRGGYGGEGSSFRGRGGYGGEGSFRGRGGYGEGSSFRGRGAFGGEGSGFRGRGGFGGRGSRGGFGARGARGGRGGRGGRGRGGRGRGGRRQEGEDKERKPRVNEDARLDADEQAFDDSIRFGVATQFDPCLTLESLADYAPVAPTSSAGKSAAVLQNLSVLGTADHVGAPQAFQARHYATEIEAGGMRYFADAEARAAAEKHLQKNKPALPVEGEGEGEGQAAKPFITDAEEAVRKVVLEKAVMGQHETPKFAMDPVGLSRSWHLRAETYTINDVNTFENKLTSLLAKRGGKPAAKPKAQA</sequence>
<feature type="compositionally biased region" description="Polar residues" evidence="1">
    <location>
        <begin position="51"/>
        <end position="68"/>
    </location>
</feature>